<reference evidence="3" key="1">
    <citation type="submission" date="2021-09" db="EMBL/GenBank/DDBJ databases">
        <authorList>
            <consortium name="AG Swart"/>
            <person name="Singh M."/>
            <person name="Singh A."/>
            <person name="Seah K."/>
            <person name="Emmerich C."/>
        </authorList>
    </citation>
    <scope>NUCLEOTIDE SEQUENCE</scope>
    <source>
        <strain evidence="3">ATCC30299</strain>
    </source>
</reference>
<evidence type="ECO:0000313" key="4">
    <source>
        <dbReference type="Proteomes" id="UP001162131"/>
    </source>
</evidence>
<name>A0AAU9K2J8_9CILI</name>
<comment type="caution">
    <text evidence="3">The sequence shown here is derived from an EMBL/GenBank/DDBJ whole genome shotgun (WGS) entry which is preliminary data.</text>
</comment>
<dbReference type="AlphaFoldDB" id="A0AAU9K2J8"/>
<accession>A0AAU9K2J8</accession>
<keyword evidence="4" id="KW-1185">Reference proteome</keyword>
<dbReference type="InterPro" id="IPR029488">
    <property type="entry name" value="Hmw/CFAP97"/>
</dbReference>
<gene>
    <name evidence="3" type="ORF">BSTOLATCC_MIC45645</name>
</gene>
<evidence type="ECO:0000256" key="1">
    <source>
        <dbReference type="ARBA" id="ARBA00008315"/>
    </source>
</evidence>
<feature type="region of interest" description="Disordered" evidence="2">
    <location>
        <begin position="31"/>
        <end position="50"/>
    </location>
</feature>
<sequence>MYRALPVGNKVVDKRFKLKTQEIHEWKLKHATSSLSSTPPPSYRHVSKNTKKSQLLEEKFTEIERENRILYEKMYKIHSTNKNPKSNSAKKSLNSDLRKRRMQEIIAENASLLKRIQKKESTYRIDKYEVDRKETEKILNNICEFPYILGVEGKPIRNLSARLNSTGSFSRRTARKLDPIYQEDHRAQVYKQGLIIQEKYFIVEIRTDKKTLLIMAYNIEDPEKYSLEISYKEARKLMKMREDYDKLAALVKFENNELVLAERYEVQDTNNAQDINNQETDEIEQEIENAEI</sequence>
<evidence type="ECO:0000256" key="2">
    <source>
        <dbReference type="SAM" id="MobiDB-lite"/>
    </source>
</evidence>
<dbReference type="PANTHER" id="PTHR23035">
    <property type="entry name" value="CILIA- AND FLAGELLA-ASSOCIATED PROTEIN 97-RELATED"/>
    <property type="match status" value="1"/>
</dbReference>
<feature type="compositionally biased region" description="Acidic residues" evidence="2">
    <location>
        <begin position="279"/>
        <end position="292"/>
    </location>
</feature>
<protein>
    <submittedName>
        <fullName evidence="3">Uncharacterized protein</fullName>
    </submittedName>
</protein>
<dbReference type="InterPro" id="IPR038791">
    <property type="entry name" value="Cfap97/Hemingway"/>
</dbReference>
<proteinExistence type="inferred from homology"/>
<dbReference type="Pfam" id="PF13879">
    <property type="entry name" value="Hmw_CFAP97"/>
    <property type="match status" value="1"/>
</dbReference>
<dbReference type="EMBL" id="CAJZBQ010000045">
    <property type="protein sequence ID" value="CAG9328190.1"/>
    <property type="molecule type" value="Genomic_DNA"/>
</dbReference>
<dbReference type="Proteomes" id="UP001162131">
    <property type="component" value="Unassembled WGS sequence"/>
</dbReference>
<organism evidence="3 4">
    <name type="scientific">Blepharisma stoltei</name>
    <dbReference type="NCBI Taxonomy" id="1481888"/>
    <lineage>
        <taxon>Eukaryota</taxon>
        <taxon>Sar</taxon>
        <taxon>Alveolata</taxon>
        <taxon>Ciliophora</taxon>
        <taxon>Postciliodesmatophora</taxon>
        <taxon>Heterotrichea</taxon>
        <taxon>Heterotrichida</taxon>
        <taxon>Blepharismidae</taxon>
        <taxon>Blepharisma</taxon>
    </lineage>
</organism>
<comment type="similarity">
    <text evidence="1">Belongs to the CFAP97 family.</text>
</comment>
<evidence type="ECO:0000313" key="3">
    <source>
        <dbReference type="EMBL" id="CAG9328190.1"/>
    </source>
</evidence>
<feature type="region of interest" description="Disordered" evidence="2">
    <location>
        <begin position="270"/>
        <end position="292"/>
    </location>
</feature>
<dbReference type="PANTHER" id="PTHR23035:SF2">
    <property type="entry name" value="KIAA1430 HOMOLOGUE"/>
    <property type="match status" value="1"/>
</dbReference>